<dbReference type="SUPFAM" id="SSF55729">
    <property type="entry name" value="Acyl-CoA N-acyltransferases (Nat)"/>
    <property type="match status" value="1"/>
</dbReference>
<comment type="caution">
    <text evidence="1">The sequence shown here is derived from an EMBL/GenBank/DDBJ whole genome shotgun (WGS) entry which is preliminary data.</text>
</comment>
<organism evidence="1 2">
    <name type="scientific">Mycena metata</name>
    <dbReference type="NCBI Taxonomy" id="1033252"/>
    <lineage>
        <taxon>Eukaryota</taxon>
        <taxon>Fungi</taxon>
        <taxon>Dikarya</taxon>
        <taxon>Basidiomycota</taxon>
        <taxon>Agaricomycotina</taxon>
        <taxon>Agaricomycetes</taxon>
        <taxon>Agaricomycetidae</taxon>
        <taxon>Agaricales</taxon>
        <taxon>Marasmiineae</taxon>
        <taxon>Mycenaceae</taxon>
        <taxon>Mycena</taxon>
    </lineage>
</organism>
<dbReference type="Proteomes" id="UP001215598">
    <property type="component" value="Unassembled WGS sequence"/>
</dbReference>
<accession>A0AAD7IDR0</accession>
<protein>
    <submittedName>
        <fullName evidence="1">Uncharacterized protein</fullName>
    </submittedName>
</protein>
<reference evidence="1" key="1">
    <citation type="submission" date="2023-03" db="EMBL/GenBank/DDBJ databases">
        <title>Massive genome expansion in bonnet fungi (Mycena s.s.) driven by repeated elements and novel gene families across ecological guilds.</title>
        <authorList>
            <consortium name="Lawrence Berkeley National Laboratory"/>
            <person name="Harder C.B."/>
            <person name="Miyauchi S."/>
            <person name="Viragh M."/>
            <person name="Kuo A."/>
            <person name="Thoen E."/>
            <person name="Andreopoulos B."/>
            <person name="Lu D."/>
            <person name="Skrede I."/>
            <person name="Drula E."/>
            <person name="Henrissat B."/>
            <person name="Morin E."/>
            <person name="Kohler A."/>
            <person name="Barry K."/>
            <person name="LaButti K."/>
            <person name="Morin E."/>
            <person name="Salamov A."/>
            <person name="Lipzen A."/>
            <person name="Mereny Z."/>
            <person name="Hegedus B."/>
            <person name="Baldrian P."/>
            <person name="Stursova M."/>
            <person name="Weitz H."/>
            <person name="Taylor A."/>
            <person name="Grigoriev I.V."/>
            <person name="Nagy L.G."/>
            <person name="Martin F."/>
            <person name="Kauserud H."/>
        </authorList>
    </citation>
    <scope>NUCLEOTIDE SEQUENCE</scope>
    <source>
        <strain evidence="1">CBHHK182m</strain>
    </source>
</reference>
<name>A0AAD7IDR0_9AGAR</name>
<dbReference type="EMBL" id="JARKIB010000106">
    <property type="protein sequence ID" value="KAJ7739573.1"/>
    <property type="molecule type" value="Genomic_DNA"/>
</dbReference>
<sequence>MGSHQRFPSKPSISSLKPLVSRSLNPGALSYRRELGSEGLVLRWSNAGDKAGCVMVSCLASLEVEGQESESTMRYYEPFTDDAFHGGSSSHWALCVDTSPRENLPSPREPHSYTDRIRMAAQNAPERVVALVYLLPTEFSFDSDAVRVPVGRTRIVACQRAHRGETVLKALFEMVNARAVATGCAFMLASGAPGYYRLFDYEYALNVGRGLVTHVSDVRPYTPPADDPFSYNLREATLDDLPTIERLVQVLAPRANTEIFIGVKDTATLRAQLRWALGDRPEAYSGPEYPVHPFFVLEKCDANEPEPRIVAAAGLTLYKRSHGADVSPLLWDGMENVSAVVQALVPALINAGNELPVTGGRAPGQLETLDWTIADAHPLRRWLLAHQLAVPTPETSRFDPSSALWVTIPSLPRFLNALVPALNARLAAAVHIFGANYTAALHISASRAMGGSVILRVTHGAVSIVSATNAKSDPDQRVSLPRAALIQLLMGYASWCELKKTYPDVAVEPAAVPLVEVLFPRRSVSSSMHL</sequence>
<dbReference type="Gene3D" id="3.40.630.30">
    <property type="match status" value="1"/>
</dbReference>
<proteinExistence type="predicted"/>
<evidence type="ECO:0000313" key="1">
    <source>
        <dbReference type="EMBL" id="KAJ7739573.1"/>
    </source>
</evidence>
<gene>
    <name evidence="1" type="ORF">B0H16DRAFT_1568462</name>
</gene>
<dbReference type="AlphaFoldDB" id="A0AAD7IDR0"/>
<keyword evidence="2" id="KW-1185">Reference proteome</keyword>
<evidence type="ECO:0000313" key="2">
    <source>
        <dbReference type="Proteomes" id="UP001215598"/>
    </source>
</evidence>
<dbReference type="InterPro" id="IPR016181">
    <property type="entry name" value="Acyl_CoA_acyltransferase"/>
</dbReference>